<comment type="cofactor">
    <cofactor evidence="8 13">
        <name>Zn(2+)</name>
        <dbReference type="ChEBI" id="CHEBI:29105"/>
    </cofactor>
    <text evidence="8 13">Binds 1 zinc ion per subunit.</text>
</comment>
<feature type="binding site" evidence="8 11">
    <location>
        <position position="216"/>
    </location>
    <ligand>
        <name>NAD(+)</name>
        <dbReference type="ChEBI" id="CHEBI:57540"/>
    </ligand>
</feature>
<dbReference type="Gene3D" id="1.20.5.1300">
    <property type="match status" value="1"/>
</dbReference>
<dbReference type="CDD" id="cd06572">
    <property type="entry name" value="Histidinol_dh"/>
    <property type="match status" value="1"/>
</dbReference>
<dbReference type="PRINTS" id="PR00083">
    <property type="entry name" value="HOLDHDRGNASE"/>
</dbReference>
<organism evidence="15 16">
    <name type="scientific">Alkalibacter saccharofermentans DSM 14828</name>
    <dbReference type="NCBI Taxonomy" id="1120975"/>
    <lineage>
        <taxon>Bacteria</taxon>
        <taxon>Bacillati</taxon>
        <taxon>Bacillota</taxon>
        <taxon>Clostridia</taxon>
        <taxon>Eubacteriales</taxon>
        <taxon>Eubacteriaceae</taxon>
        <taxon>Alkalibacter</taxon>
    </lineage>
</organism>
<feature type="binding site" evidence="8 12">
    <location>
        <position position="363"/>
    </location>
    <ligand>
        <name>substrate</name>
    </ligand>
</feature>
<dbReference type="FunFam" id="3.40.50.1980:FF:000001">
    <property type="entry name" value="Histidinol dehydrogenase"/>
    <property type="match status" value="1"/>
</dbReference>
<evidence type="ECO:0000256" key="3">
    <source>
        <dbReference type="ARBA" id="ARBA00012965"/>
    </source>
</evidence>
<evidence type="ECO:0000256" key="13">
    <source>
        <dbReference type="PIRSR" id="PIRSR000099-4"/>
    </source>
</evidence>
<dbReference type="EC" id="1.1.1.23" evidence="3 8"/>
<feature type="binding site" evidence="8 12">
    <location>
        <position position="417"/>
    </location>
    <ligand>
        <name>substrate</name>
    </ligand>
</feature>
<keyword evidence="8 11" id="KW-0520">NAD</keyword>
<proteinExistence type="inferred from homology"/>
<dbReference type="AlphaFoldDB" id="A0A1M4TBA9"/>
<dbReference type="PIRSF" id="PIRSF000099">
    <property type="entry name" value="Histidinol_dh"/>
    <property type="match status" value="1"/>
</dbReference>
<feature type="binding site" evidence="8 11">
    <location>
        <position position="193"/>
    </location>
    <ligand>
        <name>NAD(+)</name>
        <dbReference type="ChEBI" id="CHEBI:57540"/>
    </ligand>
</feature>
<dbReference type="PANTHER" id="PTHR21256:SF2">
    <property type="entry name" value="HISTIDINE BIOSYNTHESIS TRIFUNCTIONAL PROTEIN"/>
    <property type="match status" value="1"/>
</dbReference>
<dbReference type="GO" id="GO:0008270">
    <property type="term" value="F:zinc ion binding"/>
    <property type="evidence" value="ECO:0007669"/>
    <property type="project" value="UniProtKB-UniRule"/>
</dbReference>
<dbReference type="GO" id="GO:0005829">
    <property type="term" value="C:cytosol"/>
    <property type="evidence" value="ECO:0007669"/>
    <property type="project" value="TreeGrafter"/>
</dbReference>
<dbReference type="PROSITE" id="PS00611">
    <property type="entry name" value="HISOL_DEHYDROGENASE"/>
    <property type="match status" value="1"/>
</dbReference>
<feature type="binding site" evidence="8 13">
    <location>
        <position position="363"/>
    </location>
    <ligand>
        <name>Zn(2+)</name>
        <dbReference type="ChEBI" id="CHEBI:29105"/>
    </ligand>
</feature>
<keyword evidence="8" id="KW-0028">Amino-acid biosynthesis</keyword>
<feature type="binding site" evidence="8 12">
    <location>
        <position position="239"/>
    </location>
    <ligand>
        <name>substrate</name>
    </ligand>
</feature>
<dbReference type="GO" id="GO:0000105">
    <property type="term" value="P:L-histidine biosynthetic process"/>
    <property type="evidence" value="ECO:0007669"/>
    <property type="project" value="UniProtKB-UniRule"/>
</dbReference>
<keyword evidence="16" id="KW-1185">Reference proteome</keyword>
<dbReference type="SUPFAM" id="SSF53720">
    <property type="entry name" value="ALDH-like"/>
    <property type="match status" value="1"/>
</dbReference>
<dbReference type="PANTHER" id="PTHR21256">
    <property type="entry name" value="HISTIDINOL DEHYDROGENASE HDH"/>
    <property type="match status" value="1"/>
</dbReference>
<comment type="catalytic activity">
    <reaction evidence="7 8">
        <text>L-histidinol + 2 NAD(+) + H2O = L-histidine + 2 NADH + 3 H(+)</text>
        <dbReference type="Rhea" id="RHEA:20641"/>
        <dbReference type="ChEBI" id="CHEBI:15377"/>
        <dbReference type="ChEBI" id="CHEBI:15378"/>
        <dbReference type="ChEBI" id="CHEBI:57540"/>
        <dbReference type="ChEBI" id="CHEBI:57595"/>
        <dbReference type="ChEBI" id="CHEBI:57699"/>
        <dbReference type="ChEBI" id="CHEBI:57945"/>
        <dbReference type="EC" id="1.1.1.23"/>
    </reaction>
</comment>
<protein>
    <recommendedName>
        <fullName evidence="3 8">Histidinol dehydrogenase</fullName>
        <shortName evidence="8">HDH</shortName>
        <ecNumber evidence="3 8">1.1.1.23</ecNumber>
    </recommendedName>
</protein>
<dbReference type="Pfam" id="PF00815">
    <property type="entry name" value="Histidinol_dh"/>
    <property type="match status" value="1"/>
</dbReference>
<comment type="function">
    <text evidence="1 8">Catalyzes the sequential NAD-dependent oxidations of L-histidinol to L-histidinaldehyde and then to L-histidine.</text>
</comment>
<feature type="binding site" evidence="8 13">
    <location>
        <position position="264"/>
    </location>
    <ligand>
        <name>Zn(2+)</name>
        <dbReference type="ChEBI" id="CHEBI:29105"/>
    </ligand>
</feature>
<dbReference type="InterPro" id="IPR001692">
    <property type="entry name" value="Histidinol_DH_CS"/>
</dbReference>
<feature type="binding site" evidence="8 12">
    <location>
        <position position="264"/>
    </location>
    <ligand>
        <name>substrate</name>
    </ligand>
</feature>
<sequence length="432" mass="46978">MSEMDTIIMNTLDITQDKVDYILKRNHAQNKAIEDAVAHILDDVRLNGDAAVLKYTEKFDKVALETLVVSASEIEEGYKSVDGDFIETLTEARDNIENYHRHQISKTWIKDFSPGVRLGQLITPIDRVGLYVPGGKAGYPSTVLMDAVPAKVAGVKSIVLITPPGKDGKVNPYILAAAKIAGVDEIYKVGGAQGVAALAYGTESIKPVNKIVGPGNIYVATAKKQVFGKVDIDMIAGPSEICIIAGSDANPDFIAADLLSQAEHDEMASSMLITWDEKLAHETKKSVYAQMEELSRKDIMKKSIEDNGKIFLVDDIDSAIALSNLIAPEHLEIMVDDPESLLSKITNAGAVFLGSYTPEPIGDYFAGPNHTLPTSGTAKFSSPLGVYDFVKRSSVLHYSKKSLESVKDKVADFAEREGFTSHANAVRRRFND</sequence>
<feature type="binding site" evidence="8 12">
    <location>
        <position position="422"/>
    </location>
    <ligand>
        <name>substrate</name>
    </ligand>
</feature>
<feature type="binding site" evidence="8 13">
    <location>
        <position position="261"/>
    </location>
    <ligand>
        <name>Zn(2+)</name>
        <dbReference type="ChEBI" id="CHEBI:29105"/>
    </ligand>
</feature>
<evidence type="ECO:0000256" key="1">
    <source>
        <dbReference type="ARBA" id="ARBA00003850"/>
    </source>
</evidence>
<dbReference type="FunFam" id="3.40.50.1980:FF:000026">
    <property type="entry name" value="Histidinol dehydrogenase"/>
    <property type="match status" value="1"/>
</dbReference>
<evidence type="ECO:0000256" key="8">
    <source>
        <dbReference type="HAMAP-Rule" id="MF_01024"/>
    </source>
</evidence>
<dbReference type="Gene3D" id="3.40.50.1980">
    <property type="entry name" value="Nitrogenase molybdenum iron protein domain"/>
    <property type="match status" value="2"/>
</dbReference>
<dbReference type="HAMAP" id="MF_01024">
    <property type="entry name" value="HisD"/>
    <property type="match status" value="1"/>
</dbReference>
<dbReference type="UniPathway" id="UPA00031">
    <property type="reaction ID" value="UER00014"/>
</dbReference>
<evidence type="ECO:0000256" key="7">
    <source>
        <dbReference type="ARBA" id="ARBA00049489"/>
    </source>
</evidence>
<dbReference type="NCBIfam" id="TIGR00069">
    <property type="entry name" value="hisD"/>
    <property type="match status" value="1"/>
</dbReference>
<evidence type="ECO:0000256" key="6">
    <source>
        <dbReference type="ARBA" id="ARBA00023002"/>
    </source>
</evidence>
<gene>
    <name evidence="8" type="primary">hisD</name>
    <name evidence="15" type="ORF">SAMN02746064_00438</name>
</gene>
<keyword evidence="6 8" id="KW-0560">Oxidoreductase</keyword>
<feature type="binding site" evidence="8 12">
    <location>
        <position position="261"/>
    </location>
    <ligand>
        <name>substrate</name>
    </ligand>
</feature>
<evidence type="ECO:0000256" key="5">
    <source>
        <dbReference type="ARBA" id="ARBA00022833"/>
    </source>
</evidence>
<feature type="active site" description="Proton acceptor" evidence="8 10">
    <location>
        <position position="329"/>
    </location>
</feature>
<dbReference type="STRING" id="1120975.SAMN02746064_00438"/>
<dbReference type="GO" id="GO:0051287">
    <property type="term" value="F:NAD binding"/>
    <property type="evidence" value="ECO:0007669"/>
    <property type="project" value="InterPro"/>
</dbReference>
<dbReference type="InterPro" id="IPR012131">
    <property type="entry name" value="Hstdl_DH"/>
</dbReference>
<evidence type="ECO:0000256" key="4">
    <source>
        <dbReference type="ARBA" id="ARBA00022723"/>
    </source>
</evidence>
<evidence type="ECO:0000256" key="9">
    <source>
        <dbReference type="PIRNR" id="PIRNR000099"/>
    </source>
</evidence>
<evidence type="ECO:0000256" key="12">
    <source>
        <dbReference type="PIRSR" id="PIRSR000099-3"/>
    </source>
</evidence>
<evidence type="ECO:0000256" key="2">
    <source>
        <dbReference type="ARBA" id="ARBA00010178"/>
    </source>
</evidence>
<feature type="active site" description="Proton acceptor" evidence="8 10">
    <location>
        <position position="330"/>
    </location>
</feature>
<feature type="binding site" evidence="8 13">
    <location>
        <position position="422"/>
    </location>
    <ligand>
        <name>Zn(2+)</name>
        <dbReference type="ChEBI" id="CHEBI:29105"/>
    </ligand>
</feature>
<dbReference type="GO" id="GO:0004399">
    <property type="term" value="F:histidinol dehydrogenase activity"/>
    <property type="evidence" value="ECO:0007669"/>
    <property type="project" value="UniProtKB-UniRule"/>
</dbReference>
<feature type="binding site" evidence="8 12">
    <location>
        <position position="330"/>
    </location>
    <ligand>
        <name>substrate</name>
    </ligand>
</feature>
<evidence type="ECO:0000256" key="10">
    <source>
        <dbReference type="PIRSR" id="PIRSR000099-1"/>
    </source>
</evidence>
<name>A0A1M4TBA9_9FIRM</name>
<reference evidence="15 16" key="1">
    <citation type="submission" date="2016-11" db="EMBL/GenBank/DDBJ databases">
        <authorList>
            <person name="Jaros S."/>
            <person name="Januszkiewicz K."/>
            <person name="Wedrychowicz H."/>
        </authorList>
    </citation>
    <scope>NUCLEOTIDE SEQUENCE [LARGE SCALE GENOMIC DNA]</scope>
    <source>
        <strain evidence="15 16">DSM 14828</strain>
    </source>
</reference>
<comment type="similarity">
    <text evidence="2 8 9 14">Belongs to the histidinol dehydrogenase family.</text>
</comment>
<dbReference type="Proteomes" id="UP000184251">
    <property type="component" value="Unassembled WGS sequence"/>
</dbReference>
<evidence type="ECO:0000313" key="15">
    <source>
        <dbReference type="EMBL" id="SHE41634.1"/>
    </source>
</evidence>
<dbReference type="InterPro" id="IPR016161">
    <property type="entry name" value="Ald_DH/histidinol_DH"/>
</dbReference>
<evidence type="ECO:0000313" key="16">
    <source>
        <dbReference type="Proteomes" id="UP000184251"/>
    </source>
</evidence>
<keyword evidence="8" id="KW-0368">Histidine biosynthesis</keyword>
<evidence type="ECO:0000256" key="14">
    <source>
        <dbReference type="RuleBase" id="RU004175"/>
    </source>
</evidence>
<evidence type="ECO:0000256" key="11">
    <source>
        <dbReference type="PIRSR" id="PIRSR000099-2"/>
    </source>
</evidence>
<comment type="pathway">
    <text evidence="8">Amino-acid biosynthesis; L-histidine biosynthesis; L-histidine from 5-phospho-alpha-D-ribose 1-diphosphate: step 9/9.</text>
</comment>
<dbReference type="InterPro" id="IPR022695">
    <property type="entry name" value="Histidinol_DH_monofunct"/>
</dbReference>
<dbReference type="EMBL" id="FQTU01000002">
    <property type="protein sequence ID" value="SHE41634.1"/>
    <property type="molecule type" value="Genomic_DNA"/>
</dbReference>
<keyword evidence="5 8" id="KW-0862">Zinc</keyword>
<feature type="binding site" evidence="8 11">
    <location>
        <position position="131"/>
    </location>
    <ligand>
        <name>NAD(+)</name>
        <dbReference type="ChEBI" id="CHEBI:57540"/>
    </ligand>
</feature>
<accession>A0A1M4TBA9</accession>
<keyword evidence="4 8" id="KW-0479">Metal-binding</keyword>